<accession>A0A919FBS9</accession>
<keyword evidence="4" id="KW-1185">Reference proteome</keyword>
<gene>
    <name evidence="3" type="ORF">GCM10018781_03030</name>
</gene>
<reference evidence="3" key="1">
    <citation type="journal article" date="2014" name="Int. J. Syst. Evol. Microbiol.">
        <title>Complete genome sequence of Corynebacterium casei LMG S-19264T (=DSM 44701T), isolated from a smear-ripened cheese.</title>
        <authorList>
            <consortium name="US DOE Joint Genome Institute (JGI-PGF)"/>
            <person name="Walter F."/>
            <person name="Albersmeier A."/>
            <person name="Kalinowski J."/>
            <person name="Ruckert C."/>
        </authorList>
    </citation>
    <scope>NUCLEOTIDE SEQUENCE</scope>
    <source>
        <strain evidence="3">JCM 4646</strain>
    </source>
</reference>
<organism evidence="3 4">
    <name type="scientific">Kitasatospora indigofera</name>
    <dbReference type="NCBI Taxonomy" id="67307"/>
    <lineage>
        <taxon>Bacteria</taxon>
        <taxon>Bacillati</taxon>
        <taxon>Actinomycetota</taxon>
        <taxon>Actinomycetes</taxon>
        <taxon>Kitasatosporales</taxon>
        <taxon>Streptomycetaceae</taxon>
        <taxon>Kitasatospora</taxon>
    </lineage>
</organism>
<name>A0A919FBS9_9ACTN</name>
<dbReference type="SUPFAM" id="SSF50370">
    <property type="entry name" value="Ricin B-like lectins"/>
    <property type="match status" value="1"/>
</dbReference>
<dbReference type="Proteomes" id="UP000617734">
    <property type="component" value="Unassembled WGS sequence"/>
</dbReference>
<protein>
    <recommendedName>
        <fullName evidence="2">Ricin B lectin domain-containing protein</fullName>
    </recommendedName>
</protein>
<dbReference type="InterPro" id="IPR035992">
    <property type="entry name" value="Ricin_B-like_lectins"/>
</dbReference>
<feature type="domain" description="Ricin B lectin" evidence="2">
    <location>
        <begin position="417"/>
        <end position="498"/>
    </location>
</feature>
<evidence type="ECO:0000256" key="1">
    <source>
        <dbReference type="SAM" id="SignalP"/>
    </source>
</evidence>
<feature type="chain" id="PRO_5037494679" description="Ricin B lectin domain-containing protein" evidence="1">
    <location>
        <begin position="34"/>
        <end position="515"/>
    </location>
</feature>
<feature type="signal peptide" evidence="1">
    <location>
        <begin position="1"/>
        <end position="33"/>
    </location>
</feature>
<dbReference type="InterPro" id="IPR000772">
    <property type="entry name" value="Ricin_B_lectin"/>
</dbReference>
<comment type="caution">
    <text evidence="3">The sequence shown here is derived from an EMBL/GenBank/DDBJ whole genome shotgun (WGS) entry which is preliminary data.</text>
</comment>
<evidence type="ECO:0000259" key="2">
    <source>
        <dbReference type="Pfam" id="PF14200"/>
    </source>
</evidence>
<dbReference type="Gene3D" id="2.80.10.50">
    <property type="match status" value="1"/>
</dbReference>
<dbReference type="AlphaFoldDB" id="A0A919FBS9"/>
<proteinExistence type="predicted"/>
<dbReference type="EMBL" id="BNBO01000001">
    <property type="protein sequence ID" value="GHH59578.1"/>
    <property type="molecule type" value="Genomic_DNA"/>
</dbReference>
<evidence type="ECO:0000313" key="3">
    <source>
        <dbReference type="EMBL" id="GHH59578.1"/>
    </source>
</evidence>
<keyword evidence="1" id="KW-0732">Signal</keyword>
<evidence type="ECO:0000313" key="4">
    <source>
        <dbReference type="Proteomes" id="UP000617734"/>
    </source>
</evidence>
<dbReference type="Pfam" id="PF14200">
    <property type="entry name" value="RicinB_lectin_2"/>
    <property type="match status" value="1"/>
</dbReference>
<reference evidence="3" key="2">
    <citation type="submission" date="2020-09" db="EMBL/GenBank/DDBJ databases">
        <authorList>
            <person name="Sun Q."/>
            <person name="Ohkuma M."/>
        </authorList>
    </citation>
    <scope>NUCLEOTIDE SEQUENCE</scope>
    <source>
        <strain evidence="3">JCM 4646</strain>
    </source>
</reference>
<dbReference type="PROSITE" id="PS50231">
    <property type="entry name" value="RICIN_B_LECTIN"/>
    <property type="match status" value="1"/>
</dbReference>
<dbReference type="CDD" id="cd00161">
    <property type="entry name" value="beta-trefoil_Ricin-like"/>
    <property type="match status" value="1"/>
</dbReference>
<sequence length="515" mass="54662">MAIGMRLPRGFAAVSTALLVAAAVPLTASSAAAASPVCLSGKLQYDYRSAESGRGKPTLTKPVRNANIQLWGKEKSTDAPRRLTADYQYTAVADGGFNLCYTPTTAAMNSMWVRFSTESTKLWKVSDGSGTVYTFDSPIRTDLAASTDLGTLKASNARAWHAFDTVNLLWWARNNPVSDCWSTHEANSNACTELNMRWTADSADGPSYDLANTVHLAAADPDSEHTVLHEAGHFFQHRLYNGQFPAVTGCNPHFIDQASSGSCSWTEGFADSVAAYLLKDYRYVWPDGSSQSFTYATGWHTGDQVQGNVDGALLDLWNNVDGGWDRTVSVMTARRPATFADWFKTGRPTADPALSTTGSALTSLAAHAINYGPTIVGDGRTHVLTNGGALALERADQCGASGSSPAVLAAYDSTRAKQRWTLRADPNGTVKLIDGCPDALVLTAPTTAGGQAVLRAVNSSNPWQDWKVTQNSSGTLTITNPATGYSLDSAPVTPGAAVTGNQAGNASTQNWAALN</sequence>